<evidence type="ECO:0000313" key="1">
    <source>
        <dbReference type="EMBL" id="CEG42296.1"/>
    </source>
</evidence>
<sequence length="55" mass="6440">MNALRTICQSSTEDWAALRPGASDEAKENRTQLAQFYIKLRRLTSFHYSFKTHLH</sequence>
<reference evidence="2" key="1">
    <citation type="submission" date="2014-09" db="EMBL/GenBank/DDBJ databases">
        <authorList>
            <person name="Sharma Rahul"/>
            <person name="Thines Marco"/>
        </authorList>
    </citation>
    <scope>NUCLEOTIDE SEQUENCE [LARGE SCALE GENOMIC DNA]</scope>
</reference>
<keyword evidence="2" id="KW-1185">Reference proteome</keyword>
<dbReference type="Proteomes" id="UP000054928">
    <property type="component" value="Unassembled WGS sequence"/>
</dbReference>
<dbReference type="EMBL" id="CCYD01000610">
    <property type="protein sequence ID" value="CEG42296.1"/>
    <property type="molecule type" value="Genomic_DNA"/>
</dbReference>
<dbReference type="AlphaFoldDB" id="A0A0P1ANJ7"/>
<proteinExistence type="predicted"/>
<name>A0A0P1ANJ7_PLAHL</name>
<dbReference type="GeneID" id="36407637"/>
<protein>
    <submittedName>
        <fullName evidence="1">Uncharacterized protein</fullName>
    </submittedName>
</protein>
<organism evidence="1 2">
    <name type="scientific">Plasmopara halstedii</name>
    <name type="common">Downy mildew of sunflower</name>
    <dbReference type="NCBI Taxonomy" id="4781"/>
    <lineage>
        <taxon>Eukaryota</taxon>
        <taxon>Sar</taxon>
        <taxon>Stramenopiles</taxon>
        <taxon>Oomycota</taxon>
        <taxon>Peronosporomycetes</taxon>
        <taxon>Peronosporales</taxon>
        <taxon>Peronosporaceae</taxon>
        <taxon>Plasmopara</taxon>
    </lineage>
</organism>
<evidence type="ECO:0000313" key="2">
    <source>
        <dbReference type="Proteomes" id="UP000054928"/>
    </source>
</evidence>
<accession>A0A0P1ANJ7</accession>
<dbReference type="RefSeq" id="XP_024578665.1">
    <property type="nucleotide sequence ID" value="XM_024728161.1"/>
</dbReference>